<feature type="non-terminal residue" evidence="2">
    <location>
        <position position="86"/>
    </location>
</feature>
<feature type="region of interest" description="Disordered" evidence="1">
    <location>
        <begin position="63"/>
        <end position="86"/>
    </location>
</feature>
<dbReference type="Proteomes" id="UP000823775">
    <property type="component" value="Unassembled WGS sequence"/>
</dbReference>
<protein>
    <submittedName>
        <fullName evidence="2">Uncharacterized protein</fullName>
    </submittedName>
</protein>
<dbReference type="EMBL" id="JACEIK010003720">
    <property type="protein sequence ID" value="MCD9642832.1"/>
    <property type="molecule type" value="Genomic_DNA"/>
</dbReference>
<organism evidence="2 3">
    <name type="scientific">Datura stramonium</name>
    <name type="common">Jimsonweed</name>
    <name type="synonym">Common thornapple</name>
    <dbReference type="NCBI Taxonomy" id="4076"/>
    <lineage>
        <taxon>Eukaryota</taxon>
        <taxon>Viridiplantae</taxon>
        <taxon>Streptophyta</taxon>
        <taxon>Embryophyta</taxon>
        <taxon>Tracheophyta</taxon>
        <taxon>Spermatophyta</taxon>
        <taxon>Magnoliopsida</taxon>
        <taxon>eudicotyledons</taxon>
        <taxon>Gunneridae</taxon>
        <taxon>Pentapetalae</taxon>
        <taxon>asterids</taxon>
        <taxon>lamiids</taxon>
        <taxon>Solanales</taxon>
        <taxon>Solanaceae</taxon>
        <taxon>Solanoideae</taxon>
        <taxon>Datureae</taxon>
        <taxon>Datura</taxon>
    </lineage>
</organism>
<name>A0ABS8V8Y5_DATST</name>
<evidence type="ECO:0000256" key="1">
    <source>
        <dbReference type="SAM" id="MobiDB-lite"/>
    </source>
</evidence>
<comment type="caution">
    <text evidence="2">The sequence shown here is derived from an EMBL/GenBank/DDBJ whole genome shotgun (WGS) entry which is preliminary data.</text>
</comment>
<feature type="compositionally biased region" description="Polar residues" evidence="1">
    <location>
        <begin position="76"/>
        <end position="86"/>
    </location>
</feature>
<gene>
    <name evidence="2" type="ORF">HAX54_029865</name>
</gene>
<keyword evidence="3" id="KW-1185">Reference proteome</keyword>
<feature type="non-terminal residue" evidence="2">
    <location>
        <position position="1"/>
    </location>
</feature>
<accession>A0ABS8V8Y5</accession>
<sequence>FSTGVVVVRMRKDRTIYLAMLTVWWFCPPMTIEENHSMESLVAVDQNKDEIAAVKLVSLRREDNGGGKQEHKHLHQTFSSFGKLNK</sequence>
<reference evidence="2 3" key="1">
    <citation type="journal article" date="2021" name="BMC Genomics">
        <title>Datura genome reveals duplications of psychoactive alkaloid biosynthetic genes and high mutation rate following tissue culture.</title>
        <authorList>
            <person name="Rajewski A."/>
            <person name="Carter-House D."/>
            <person name="Stajich J."/>
            <person name="Litt A."/>
        </authorList>
    </citation>
    <scope>NUCLEOTIDE SEQUENCE [LARGE SCALE GENOMIC DNA]</scope>
    <source>
        <strain evidence="2">AR-01</strain>
    </source>
</reference>
<evidence type="ECO:0000313" key="2">
    <source>
        <dbReference type="EMBL" id="MCD9642832.1"/>
    </source>
</evidence>
<proteinExistence type="predicted"/>
<evidence type="ECO:0000313" key="3">
    <source>
        <dbReference type="Proteomes" id="UP000823775"/>
    </source>
</evidence>